<organism evidence="1">
    <name type="scientific">Ignisphaera aggregans</name>
    <dbReference type="NCBI Taxonomy" id="334771"/>
    <lineage>
        <taxon>Archaea</taxon>
        <taxon>Thermoproteota</taxon>
        <taxon>Thermoprotei</taxon>
        <taxon>Desulfurococcales</taxon>
        <taxon>Desulfurococcaceae</taxon>
        <taxon>Ignisphaera</taxon>
    </lineage>
</organism>
<sequence>MRMSPSAFMVFLGVDMDLSSYPTLTVDPDNEVHIAINSNADPSLAPRGKASVTIATFANYHEFPERGTREYD</sequence>
<dbReference type="EMBL" id="DTFF01000067">
    <property type="protein sequence ID" value="HGI88367.1"/>
    <property type="molecule type" value="Genomic_DNA"/>
</dbReference>
<comment type="caution">
    <text evidence="1">The sequence shown here is derived from an EMBL/GenBank/DDBJ whole genome shotgun (WGS) entry which is preliminary data.</text>
</comment>
<name>A0A7C4FIG1_9CREN</name>
<evidence type="ECO:0000313" key="1">
    <source>
        <dbReference type="EMBL" id="HGI88367.1"/>
    </source>
</evidence>
<reference evidence="1" key="1">
    <citation type="journal article" date="2020" name="mSystems">
        <title>Genome- and Community-Level Interaction Insights into Carbon Utilization and Element Cycling Functions of Hydrothermarchaeota in Hydrothermal Sediment.</title>
        <authorList>
            <person name="Zhou Z."/>
            <person name="Liu Y."/>
            <person name="Xu W."/>
            <person name="Pan J."/>
            <person name="Luo Z.H."/>
            <person name="Li M."/>
        </authorList>
    </citation>
    <scope>NUCLEOTIDE SEQUENCE [LARGE SCALE GENOMIC DNA]</scope>
    <source>
        <strain evidence="1">SpSt-732</strain>
    </source>
</reference>
<accession>A0A7C4FIG1</accession>
<dbReference type="AlphaFoldDB" id="A0A7C4FIG1"/>
<gene>
    <name evidence="1" type="ORF">ENV14_08300</name>
</gene>
<protein>
    <submittedName>
        <fullName evidence="1">Uncharacterized protein</fullName>
    </submittedName>
</protein>
<proteinExistence type="predicted"/>